<feature type="compositionally biased region" description="Basic residues" evidence="2">
    <location>
        <begin position="137"/>
        <end position="152"/>
    </location>
</feature>
<sequence>MRLYPQFIIWTYIVLPAICIFLAPAFISLFVKAQQQKVKILSNIINAKARTASALAKNHAKMHHLRPTRFSNIIDKKGGLKMRSKRDVEEMVPLKGTHWDQQEESMGQLQNMWNMNMNNMMNDGILREAEPEADPHKKNKRPKHHKHGKKFRSSQQEFETLGSPRVYDDRKKYEDGPESFTGSFFGRNVYDDFLTQVNEPMENEFARSHHKKKYKKYNKKGHDYPYYSGNYYRDADAPMIMENAPREDIIFREPNNLMSVHVEPMPDFQFEPHDDHMDMMLREQAPNPNMMEFNLELPQDHQPAAFRRNNENEEMAMQNMPQEFMLMEPNLMQQETRSSSDGEEFRKNPDILRSLPDIYDTGYGGIYGSGSGSSYGNYDSSYGKPKGKKLNKYGGYDNDYDYGNQKNKFDPFKLYEKTLEELADINKRVNKQIEENTKNLLHPEKLYKTPKIYPQIPVANYADDYNKYDDGNINGGYIDIPSNGGYIGGADLYKEAKKANPDPSFSHTISHSHSFTHNTDTDLFKKHQLKKLPLKPIHHLNKAEAHSKSLHFKHGGFSQADSKSISHGTTPNLFEETQGYGHTISQAAAAQAAAQANTLRNYNGGFSQAAAQANSANQFNNRGFGKAQAAAQANSGSQFNNGGFGQAQAAAQANSGNQFNNGGFSQAQAAAQANTGNQFNNGGFSQVQADAQASSGNHINGGFSQAQSAAQAQGTSGQANAQANSNGNWNNGASAQAASQSFSNAAFGQPHVAAPANSGPQFFQVLAPSNFVNARSNDDNQRKPNSGFVMPHLQEIPVADTLHGMLDKNDRVTRSHGLNLASSIVDSSLALNQPEGQKTSSFVEDIEDSSETFDHKKHSRDNIFEGLNLASGIVHASLDNPLVHQHKRANNDRKTVQEAMNLASGIVDSSLKVGSHGQPDSLESPKGMFSPISDIVHRSIRHKRQIFEGNNNYPCPVMIENRNDAIVGQGPETNFPKQDPINCPDMTENRNGAVVRAAPEQNIPQQDTTITEPPRAVISKMHPDQQKNQANNDKWNNESTNFDDEMIEMINPEDPEFTSVNTPPMEADKKASKELDREKDSLLVDDLKIIVHPKNDEGFYEELESQKKVEHVIEDSISSTTEGLKDKSGNTEQTIDKVSALIEPNKDLSTLTSEEIEDVQFRLPDVTETVQNHQQDTELLGSPHKISESDPLASIEKEMSVLTEEEQEAFIKQEMALIADFIEETLHKEPLPHIKEPANKKTEDHDKVPDEKHHEIPTIKEPEAVTQNPLSHQSTTTEKNQQSHLVPSPNDPVENSKNSESTQEPQERLSSPHLLQAPERDTDHIPYDRHARAPFPFDQSFDEIVGAQREKLHEIHKGANQDANLMLISFIGEGIIKDLENSRRQIEEKARSSNRNRHKRKIDYLNPNYYPIQQLVTDPRTKIDVPKTLENVGTVVRYTFEDPRAPMYHLRNALGNTKNTVMAAVKVPPNNILLPTQYEVASLSEDVGAINPIMVNSRSGFDNIQEDPFGIANTFQQLGGIVQGSVNSGKDVVRHATDVASDMKQVYYTSKNSGPLTMLPSQIPVITSRFAGPTPAIFLAPRVVDLVSTAQEPPPRQFVGMGNILDAVGVSKPAYKMERTKWKPIERKRQHFLDPEEEEMRKPNLKHFFNKMHQEMKEILTAQHEERKRKLKDPAVSLNNKKEYEFAKKKSTTSPPSINYDKVIDEHQHVTLPPEILGIFSQNNPVSNQNGLHLQPELMKPFMGQASEDEFSEFMRENGDEEALDGINKDELRRQSQPVEIKSRFQYSNENDQVGLNLQPELMKPFMGQASKDEFSEFMRENGDELPLERNNEKEFRRQVLNQNPVKIESRFQQFDKNSENVQPPDRKVSSYPFPLNFNIALPADGQLKPIILKDFLPSEGDIMVGQKNLQYTSNMDETNYTDGRSSMTINDQYQKPFLGLIKHDKVHKFLNKYGNSLPENGEHYDDYPEEIYHPVKNVVYSDDNDDYFIW</sequence>
<dbReference type="EMBL" id="OU892280">
    <property type="protein sequence ID" value="CAG9767442.1"/>
    <property type="molecule type" value="Genomic_DNA"/>
</dbReference>
<feature type="compositionally biased region" description="Polar residues" evidence="2">
    <location>
        <begin position="1293"/>
        <end position="1304"/>
    </location>
</feature>
<proteinExistence type="predicted"/>
<keyword evidence="5" id="KW-1185">Reference proteome</keyword>
<keyword evidence="3" id="KW-0812">Transmembrane</keyword>
<evidence type="ECO:0000313" key="5">
    <source>
        <dbReference type="Proteomes" id="UP001152799"/>
    </source>
</evidence>
<evidence type="ECO:0000256" key="1">
    <source>
        <dbReference type="SAM" id="Coils"/>
    </source>
</evidence>
<keyword evidence="1" id="KW-0175">Coiled coil</keyword>
<feature type="compositionally biased region" description="Basic and acidic residues" evidence="2">
    <location>
        <begin position="1228"/>
        <end position="1263"/>
    </location>
</feature>
<protein>
    <submittedName>
        <fullName evidence="4">Uncharacterized protein</fullName>
    </submittedName>
</protein>
<organism evidence="4 5">
    <name type="scientific">Ceutorhynchus assimilis</name>
    <name type="common">cabbage seed weevil</name>
    <dbReference type="NCBI Taxonomy" id="467358"/>
    <lineage>
        <taxon>Eukaryota</taxon>
        <taxon>Metazoa</taxon>
        <taxon>Ecdysozoa</taxon>
        <taxon>Arthropoda</taxon>
        <taxon>Hexapoda</taxon>
        <taxon>Insecta</taxon>
        <taxon>Pterygota</taxon>
        <taxon>Neoptera</taxon>
        <taxon>Endopterygota</taxon>
        <taxon>Coleoptera</taxon>
        <taxon>Polyphaga</taxon>
        <taxon>Cucujiformia</taxon>
        <taxon>Curculionidae</taxon>
        <taxon>Ceutorhynchinae</taxon>
        <taxon>Ceutorhynchus</taxon>
    </lineage>
</organism>
<accession>A0A9N9QEV2</accession>
<feature type="region of interest" description="Disordered" evidence="2">
    <location>
        <begin position="910"/>
        <end position="929"/>
    </location>
</feature>
<feature type="coiled-coil region" evidence="1">
    <location>
        <begin position="412"/>
        <end position="439"/>
    </location>
</feature>
<evidence type="ECO:0000256" key="2">
    <source>
        <dbReference type="SAM" id="MobiDB-lite"/>
    </source>
</evidence>
<keyword evidence="3" id="KW-1133">Transmembrane helix</keyword>
<feature type="transmembrane region" description="Helical" evidence="3">
    <location>
        <begin position="7"/>
        <end position="31"/>
    </location>
</feature>
<evidence type="ECO:0000256" key="3">
    <source>
        <dbReference type="SAM" id="Phobius"/>
    </source>
</evidence>
<evidence type="ECO:0000313" key="4">
    <source>
        <dbReference type="EMBL" id="CAG9767442.1"/>
    </source>
</evidence>
<reference evidence="4" key="1">
    <citation type="submission" date="2022-01" db="EMBL/GenBank/DDBJ databases">
        <authorList>
            <person name="King R."/>
        </authorList>
    </citation>
    <scope>NUCLEOTIDE SEQUENCE</scope>
</reference>
<feature type="region of interest" description="Disordered" evidence="2">
    <location>
        <begin position="1228"/>
        <end position="1319"/>
    </location>
</feature>
<keyword evidence="3" id="KW-0472">Membrane</keyword>
<feature type="compositionally biased region" description="Polar residues" evidence="2">
    <location>
        <begin position="1265"/>
        <end position="1285"/>
    </location>
</feature>
<feature type="region of interest" description="Disordered" evidence="2">
    <location>
        <begin position="131"/>
        <end position="173"/>
    </location>
</feature>
<name>A0A9N9QEV2_9CUCU</name>
<feature type="compositionally biased region" description="Low complexity" evidence="2">
    <location>
        <begin position="700"/>
        <end position="737"/>
    </location>
</feature>
<dbReference type="Proteomes" id="UP001152799">
    <property type="component" value="Chromosome 4"/>
</dbReference>
<dbReference type="OrthoDB" id="6784809at2759"/>
<feature type="region of interest" description="Disordered" evidence="2">
    <location>
        <begin position="694"/>
        <end position="737"/>
    </location>
</feature>
<gene>
    <name evidence="4" type="ORF">CEUTPL_LOCUS8007</name>
</gene>